<keyword evidence="5" id="KW-1185">Reference proteome</keyword>
<organism evidence="4 5">
    <name type="scientific">Paramylibacter ulvae</name>
    <dbReference type="NCBI Taxonomy" id="1651968"/>
    <lineage>
        <taxon>Bacteria</taxon>
        <taxon>Pseudomonadati</taxon>
        <taxon>Pseudomonadota</taxon>
        <taxon>Alphaproteobacteria</taxon>
        <taxon>Rhodobacterales</taxon>
        <taxon>Paracoccaceae</taxon>
        <taxon>Paramylibacter</taxon>
    </lineage>
</organism>
<dbReference type="Pfam" id="PF13469">
    <property type="entry name" value="Sulfotransfer_3"/>
    <property type="match status" value="1"/>
</dbReference>
<dbReference type="PROSITE" id="PS50005">
    <property type="entry name" value="TPR"/>
    <property type="match status" value="5"/>
</dbReference>
<feature type="repeat" description="TPR" evidence="3">
    <location>
        <begin position="237"/>
        <end position="270"/>
    </location>
</feature>
<feature type="repeat" description="TPR" evidence="3">
    <location>
        <begin position="339"/>
        <end position="372"/>
    </location>
</feature>
<dbReference type="InterPro" id="IPR051685">
    <property type="entry name" value="Ycf3/AcsC/BcsC/TPR_MFPF"/>
</dbReference>
<accession>A0ABQ3CY91</accession>
<dbReference type="SUPFAM" id="SSF52540">
    <property type="entry name" value="P-loop containing nucleoside triphosphate hydrolases"/>
    <property type="match status" value="1"/>
</dbReference>
<dbReference type="InterPro" id="IPR019734">
    <property type="entry name" value="TPR_rpt"/>
</dbReference>
<keyword evidence="2 3" id="KW-0802">TPR repeat</keyword>
<gene>
    <name evidence="4" type="ORF">GCM10008927_09970</name>
</gene>
<dbReference type="Pfam" id="PF13429">
    <property type="entry name" value="TPR_15"/>
    <property type="match status" value="1"/>
</dbReference>
<evidence type="ECO:0000256" key="3">
    <source>
        <dbReference type="PROSITE-ProRule" id="PRU00339"/>
    </source>
</evidence>
<dbReference type="Gene3D" id="1.25.40.10">
    <property type="entry name" value="Tetratricopeptide repeat domain"/>
    <property type="match status" value="2"/>
</dbReference>
<dbReference type="InterPro" id="IPR011990">
    <property type="entry name" value="TPR-like_helical_dom_sf"/>
</dbReference>
<comment type="caution">
    <text evidence="4">The sequence shown here is derived from an EMBL/GenBank/DDBJ whole genome shotgun (WGS) entry which is preliminary data.</text>
</comment>
<feature type="repeat" description="TPR" evidence="3">
    <location>
        <begin position="43"/>
        <end position="76"/>
    </location>
</feature>
<feature type="repeat" description="TPR" evidence="3">
    <location>
        <begin position="203"/>
        <end position="236"/>
    </location>
</feature>
<evidence type="ECO:0000313" key="5">
    <source>
        <dbReference type="Proteomes" id="UP000634455"/>
    </source>
</evidence>
<dbReference type="SUPFAM" id="SSF48452">
    <property type="entry name" value="TPR-like"/>
    <property type="match status" value="2"/>
</dbReference>
<protein>
    <recommendedName>
        <fullName evidence="6">Sulfotransferase</fullName>
    </recommendedName>
</protein>
<dbReference type="Gene3D" id="3.40.50.300">
    <property type="entry name" value="P-loop containing nucleotide triphosphate hydrolases"/>
    <property type="match status" value="1"/>
</dbReference>
<dbReference type="SMART" id="SM00028">
    <property type="entry name" value="TPR"/>
    <property type="match status" value="8"/>
</dbReference>
<dbReference type="Pfam" id="PF13432">
    <property type="entry name" value="TPR_16"/>
    <property type="match status" value="1"/>
</dbReference>
<dbReference type="InterPro" id="IPR027417">
    <property type="entry name" value="P-loop_NTPase"/>
</dbReference>
<dbReference type="PANTHER" id="PTHR44943:SF8">
    <property type="entry name" value="TPR REPEAT-CONTAINING PROTEIN MJ0263"/>
    <property type="match status" value="1"/>
</dbReference>
<evidence type="ECO:0000256" key="1">
    <source>
        <dbReference type="ARBA" id="ARBA00022737"/>
    </source>
</evidence>
<sequence>MTQANAGDLTQKYKSAMALQGKGETESALSIYREILDQNPKIAEVHFQVGRIMLASYQFSDAVKFFQNAARLKPAEPAIWDQLTTAAAQLGDTKTSNNILKLLKTSGLPPQHKKTFRTRLENKAAKSKMIVGEHEKQTINTLVSLMNQGQFAKAEQVATQALGKYPNTAVFALIAATAQHRLGKHDPAAAHFKRAITLNPKYAEAYNEYGIMLLETDKITPAIQQFQTALKYAPKMTGALLNLGTALIKDNRAPNAIEFLRRAQSQDPQNPQIATRLGMALGMNTEHDESIKQLRLAIENGADTPDIYVYLGTSLTELGQNEAARDAYNHALKLDRDFVLAEFRLGTLEQLLGNFETANTHIKRAMELDPDNAEFCLRFATANKIDLNDPILTKLKKIAGDKKQPLDNRRSASFAITKILEDAKEYEQAFPYLKQANDLNLEVYPYDVAERITYTSQLKELFKDFSVADASRHGYTDAAPIFVTSMPRSGSTLVEQIIASHSQVTGVGEVGHAVTTARSLILRDGGKFYPADKITPDEIHGMGEFIATKLQELAGDNNRVADKSIQTYTMMGLVQAALPKAKIVIVNRDPRDNLLSIYRNKFTDGTHSYAYDLHALGIYYNQYIDIVNFWREKMPNQFYEIQYEDLIDNPEEETRKLIDFCGLEWEDSCLNFHQSKREIKTLSVYQVRQPIYKSSMKAWQRYETELKPMFDALKEGGNYPS</sequence>
<keyword evidence="1" id="KW-0677">Repeat</keyword>
<feature type="repeat" description="TPR" evidence="3">
    <location>
        <begin position="305"/>
        <end position="338"/>
    </location>
</feature>
<reference evidence="5" key="1">
    <citation type="journal article" date="2019" name="Int. J. Syst. Evol. Microbiol.">
        <title>The Global Catalogue of Microorganisms (GCM) 10K type strain sequencing project: providing services to taxonomists for standard genome sequencing and annotation.</title>
        <authorList>
            <consortium name="The Broad Institute Genomics Platform"/>
            <consortium name="The Broad Institute Genome Sequencing Center for Infectious Disease"/>
            <person name="Wu L."/>
            <person name="Ma J."/>
        </authorList>
    </citation>
    <scope>NUCLEOTIDE SEQUENCE [LARGE SCALE GENOMIC DNA]</scope>
    <source>
        <strain evidence="5">KCTC 32465</strain>
    </source>
</reference>
<dbReference type="EMBL" id="BMZF01000002">
    <property type="protein sequence ID" value="GHA47189.1"/>
    <property type="molecule type" value="Genomic_DNA"/>
</dbReference>
<evidence type="ECO:0008006" key="6">
    <source>
        <dbReference type="Google" id="ProtNLM"/>
    </source>
</evidence>
<evidence type="ECO:0000313" key="4">
    <source>
        <dbReference type="EMBL" id="GHA47189.1"/>
    </source>
</evidence>
<name>A0ABQ3CY91_9RHOB</name>
<dbReference type="RefSeq" id="WP_189639499.1">
    <property type="nucleotide sequence ID" value="NZ_BMZF01000002.1"/>
</dbReference>
<dbReference type="Pfam" id="PF13181">
    <property type="entry name" value="TPR_8"/>
    <property type="match status" value="1"/>
</dbReference>
<evidence type="ECO:0000256" key="2">
    <source>
        <dbReference type="ARBA" id="ARBA00022803"/>
    </source>
</evidence>
<dbReference type="PANTHER" id="PTHR44943">
    <property type="entry name" value="CELLULOSE SYNTHASE OPERON PROTEIN C"/>
    <property type="match status" value="1"/>
</dbReference>
<proteinExistence type="predicted"/>
<dbReference type="Proteomes" id="UP000634455">
    <property type="component" value="Unassembled WGS sequence"/>
</dbReference>